<evidence type="ECO:0000313" key="3">
    <source>
        <dbReference type="EMBL" id="REE97546.1"/>
    </source>
</evidence>
<feature type="compositionally biased region" description="Basic and acidic residues" evidence="1">
    <location>
        <begin position="1"/>
        <end position="11"/>
    </location>
</feature>
<dbReference type="Gene3D" id="3.90.1580.10">
    <property type="entry name" value="paralog of FGE (formylglycine-generating enzyme)"/>
    <property type="match status" value="1"/>
</dbReference>
<protein>
    <submittedName>
        <fullName evidence="3">Formylglycine-generating enzyme required for sulfatase activity</fullName>
    </submittedName>
</protein>
<reference evidence="3 4" key="1">
    <citation type="submission" date="2018-08" db="EMBL/GenBank/DDBJ databases">
        <title>Sequencing the genomes of 1000 actinobacteria strains.</title>
        <authorList>
            <person name="Klenk H.-P."/>
        </authorList>
    </citation>
    <scope>NUCLEOTIDE SEQUENCE [LARGE SCALE GENOMIC DNA]</scope>
    <source>
        <strain evidence="3 4">DSM 43927</strain>
    </source>
</reference>
<dbReference type="Pfam" id="PF03781">
    <property type="entry name" value="FGE-sulfatase"/>
    <property type="match status" value="1"/>
</dbReference>
<dbReference type="InterPro" id="IPR051043">
    <property type="entry name" value="Sulfatase_Mod_Factor_Kinase"/>
</dbReference>
<dbReference type="EMBL" id="QTTT01000001">
    <property type="protein sequence ID" value="REE97546.1"/>
    <property type="molecule type" value="Genomic_DNA"/>
</dbReference>
<feature type="domain" description="Sulfatase-modifying factor enzyme-like" evidence="2">
    <location>
        <begin position="46"/>
        <end position="327"/>
    </location>
</feature>
<accession>A0A3D9SNJ9</accession>
<dbReference type="InterPro" id="IPR042095">
    <property type="entry name" value="SUMF_sf"/>
</dbReference>
<feature type="region of interest" description="Disordered" evidence="1">
    <location>
        <begin position="267"/>
        <end position="287"/>
    </location>
</feature>
<keyword evidence="4" id="KW-1185">Reference proteome</keyword>
<feature type="region of interest" description="Disordered" evidence="1">
    <location>
        <begin position="1"/>
        <end position="20"/>
    </location>
</feature>
<evidence type="ECO:0000256" key="1">
    <source>
        <dbReference type="SAM" id="MobiDB-lite"/>
    </source>
</evidence>
<dbReference type="RefSeq" id="WP_342769860.1">
    <property type="nucleotide sequence ID" value="NZ_QTTT01000001.1"/>
</dbReference>
<dbReference type="GO" id="GO:0120147">
    <property type="term" value="F:formylglycine-generating oxidase activity"/>
    <property type="evidence" value="ECO:0007669"/>
    <property type="project" value="TreeGrafter"/>
</dbReference>
<dbReference type="PANTHER" id="PTHR23150:SF19">
    <property type="entry name" value="FORMYLGLYCINE-GENERATING ENZYME"/>
    <property type="match status" value="1"/>
</dbReference>
<dbReference type="SUPFAM" id="SSF56436">
    <property type="entry name" value="C-type lectin-like"/>
    <property type="match status" value="1"/>
</dbReference>
<organism evidence="3 4">
    <name type="scientific">Thermomonospora umbrina</name>
    <dbReference type="NCBI Taxonomy" id="111806"/>
    <lineage>
        <taxon>Bacteria</taxon>
        <taxon>Bacillati</taxon>
        <taxon>Actinomycetota</taxon>
        <taxon>Actinomycetes</taxon>
        <taxon>Streptosporangiales</taxon>
        <taxon>Thermomonosporaceae</taxon>
        <taxon>Thermomonospora</taxon>
    </lineage>
</organism>
<dbReference type="Proteomes" id="UP000256661">
    <property type="component" value="Unassembled WGS sequence"/>
</dbReference>
<evidence type="ECO:0000259" key="2">
    <source>
        <dbReference type="Pfam" id="PF03781"/>
    </source>
</evidence>
<sequence length="334" mass="36345">MTDATREHEGHAACCAPAPSLGMPTLSRRPAFDFAIPERTPQEVAKGMAAIPGGEFRMGGADPDAFPQDGEGPVRTVRVSPFLIDRHAVANRQFAAFVKDTGYVTEAERFGWSFVFHAHLLPGAPVLDGGVSEAPWWAAVPGAYWKAPEGPGSSIERRPNHPVVHVSWNDASAYAAWAGKRLPTEAEWEKAARGGLDQARFAWGDELTPRGRHRCNIWQGEFPHHDTGEDGFTGTAPVNAFAPNGFGLHNVAGNVWEWCSDRWSSDWHATESPDTRNDPKGPPAGGARVIRGGSFLCHESYCNRYRVAARTSNTPDSTTAHMGFRCAADPVPRR</sequence>
<comment type="caution">
    <text evidence="3">The sequence shown here is derived from an EMBL/GenBank/DDBJ whole genome shotgun (WGS) entry which is preliminary data.</text>
</comment>
<feature type="compositionally biased region" description="Basic and acidic residues" evidence="1">
    <location>
        <begin position="267"/>
        <end position="279"/>
    </location>
</feature>
<dbReference type="AlphaFoldDB" id="A0A3D9SNJ9"/>
<evidence type="ECO:0000313" key="4">
    <source>
        <dbReference type="Proteomes" id="UP000256661"/>
    </source>
</evidence>
<dbReference type="InterPro" id="IPR016187">
    <property type="entry name" value="CTDL_fold"/>
</dbReference>
<proteinExistence type="predicted"/>
<dbReference type="PANTHER" id="PTHR23150">
    <property type="entry name" value="SULFATASE MODIFYING FACTOR 1, 2"/>
    <property type="match status" value="1"/>
</dbReference>
<dbReference type="InterPro" id="IPR005532">
    <property type="entry name" value="SUMF_dom"/>
</dbReference>
<gene>
    <name evidence="3" type="ORF">DFJ69_3019</name>
</gene>
<name>A0A3D9SNJ9_9ACTN</name>